<feature type="transmembrane region" description="Helical" evidence="1">
    <location>
        <begin position="42"/>
        <end position="60"/>
    </location>
</feature>
<evidence type="ECO:0000313" key="2">
    <source>
        <dbReference type="EMBL" id="OVE49468.1"/>
    </source>
</evidence>
<evidence type="ECO:0000256" key="1">
    <source>
        <dbReference type="SAM" id="Phobius"/>
    </source>
</evidence>
<proteinExistence type="predicted"/>
<comment type="caution">
    <text evidence="2">The sequence shown here is derived from an EMBL/GenBank/DDBJ whole genome shotgun (WGS) entry which is preliminary data.</text>
</comment>
<organism evidence="2 3">
    <name type="scientific">Chromobacterium violaceum</name>
    <dbReference type="NCBI Taxonomy" id="536"/>
    <lineage>
        <taxon>Bacteria</taxon>
        <taxon>Pseudomonadati</taxon>
        <taxon>Pseudomonadota</taxon>
        <taxon>Betaproteobacteria</taxon>
        <taxon>Neisseriales</taxon>
        <taxon>Chromobacteriaceae</taxon>
        <taxon>Chromobacterium</taxon>
    </lineage>
</organism>
<protein>
    <submittedName>
        <fullName evidence="2">Uncharacterized protein</fullName>
    </submittedName>
</protein>
<name>A0A202BDB0_CHRVL</name>
<accession>A0A202BDB0</accession>
<dbReference type="EMBL" id="NHOO01000004">
    <property type="protein sequence ID" value="OVE49468.1"/>
    <property type="molecule type" value="Genomic_DNA"/>
</dbReference>
<keyword evidence="1" id="KW-1133">Transmembrane helix</keyword>
<keyword evidence="3" id="KW-1185">Reference proteome</keyword>
<keyword evidence="1" id="KW-0812">Transmembrane</keyword>
<reference evidence="2 3" key="1">
    <citation type="submission" date="2017-05" db="EMBL/GenBank/DDBJ databases">
        <title>Chromobacterium violaceum GHPS1 isolated from Hydrocarbon polluted soil in French Guiana display an awesome secondary metabolite arsenal and a battery of drug and heavy-metal-resistance and detoxification of xenobiotics proteins.</title>
        <authorList>
            <person name="Belbahri L."/>
        </authorList>
    </citation>
    <scope>NUCLEOTIDE SEQUENCE [LARGE SCALE GENOMIC DNA]</scope>
    <source>
        <strain evidence="2 3">GHPS1</strain>
    </source>
</reference>
<gene>
    <name evidence="2" type="ORF">CBW21_06180</name>
</gene>
<sequence>MLSPEMGTARARRAEWSVAGMAAGWQNEAFLLMGIPMRALPVVLYGLAIAVALYLLAGWVEEKNDLAACKPRSDQKIDLLSPACVEQQIQSRLQD</sequence>
<dbReference type="AlphaFoldDB" id="A0A202BDB0"/>
<dbReference type="Proteomes" id="UP000196342">
    <property type="component" value="Unassembled WGS sequence"/>
</dbReference>
<keyword evidence="1" id="KW-0472">Membrane</keyword>
<evidence type="ECO:0000313" key="3">
    <source>
        <dbReference type="Proteomes" id="UP000196342"/>
    </source>
</evidence>